<comment type="catalytic activity">
    <reaction evidence="8">
        <text>cob(II)yrinate + 2 L-glutamine + 2 ATP + 2 H2O = cob(II)yrinate a,c diamide + 2 L-glutamate + 2 ADP + 2 phosphate + 2 H(+)</text>
        <dbReference type="Rhea" id="RHEA:26289"/>
        <dbReference type="ChEBI" id="CHEBI:15377"/>
        <dbReference type="ChEBI" id="CHEBI:15378"/>
        <dbReference type="ChEBI" id="CHEBI:29985"/>
        <dbReference type="ChEBI" id="CHEBI:30616"/>
        <dbReference type="ChEBI" id="CHEBI:43474"/>
        <dbReference type="ChEBI" id="CHEBI:58359"/>
        <dbReference type="ChEBI" id="CHEBI:58537"/>
        <dbReference type="ChEBI" id="CHEBI:58894"/>
        <dbReference type="ChEBI" id="CHEBI:456216"/>
        <dbReference type="EC" id="6.3.5.11"/>
    </reaction>
</comment>
<evidence type="ECO:0000256" key="2">
    <source>
        <dbReference type="ARBA" id="ARBA00022573"/>
    </source>
</evidence>
<comment type="function">
    <text evidence="8">Catalyzes the ATP-dependent amidation of the two carboxylate groups at positions a and c of cobyrinate, using either L-glutamine or ammonia as the nitrogen source.</text>
</comment>
<feature type="domain" description="CobQ/CobB/MinD/ParA nucleotide binding" evidence="9">
    <location>
        <begin position="14"/>
        <end position="195"/>
    </location>
</feature>
<sequence length="467" mass="50188">MQHPIHCPRLVFSALRGGAGKSTVAIGVTAALKHLGKRVAPFKKGPDYIDAGWLSLAAGVSCRNLDTFFIPSEAVLSSFFTHTTGMEIAVIEGNRGLYDGIDIDGRTSTAEIAKLLGAPVVLCLDCTKTTRTSAAVVAGCMQFDEATRIRGVVLNRVAGPRHESIVRRSIEHYCGIPVVGAIPKLADEEFPERHMGLVPTFEHAWAQEAVEAAARIAQQYIDLDAVAAIADEALPVESPAPEAAAAPLSGFQPVVAVARDAAFQFYYPDNLEALERAGADLVFVSPIADPSLPANIDALYLGGGFPETHAKELAANASFRQRVLELAEAGLPIYAECGGLMYLGKELELKNTAYPMCNVLPVSFGISARPAGHGYTISMVDRENPWFPVGMEIRGHEFRYSTVRQWEGSDADLVFSTTRGKGFVSHRDGICRTNVFAAYTHIHALGTPAWAPALVANAARFHSQHHS</sequence>
<dbReference type="SUPFAM" id="SSF52317">
    <property type="entry name" value="Class I glutamine amidotransferase-like"/>
    <property type="match status" value="1"/>
</dbReference>
<evidence type="ECO:0000256" key="8">
    <source>
        <dbReference type="HAMAP-Rule" id="MF_00027"/>
    </source>
</evidence>
<comment type="similarity">
    <text evidence="8">Belongs to the CobB/CbiA family.</text>
</comment>
<feature type="domain" description="CobB/CobQ-like glutamine amidotransferase" evidence="10">
    <location>
        <begin position="255"/>
        <end position="446"/>
    </location>
</feature>
<reference evidence="11 12" key="1">
    <citation type="submission" date="2007-10" db="EMBL/GenBank/DDBJ databases">
        <title>Complete sequence of Desulfococcus oleovorans Hxd3.</title>
        <authorList>
            <consortium name="US DOE Joint Genome Institute"/>
            <person name="Copeland A."/>
            <person name="Lucas S."/>
            <person name="Lapidus A."/>
            <person name="Barry K."/>
            <person name="Glavina del Rio T."/>
            <person name="Dalin E."/>
            <person name="Tice H."/>
            <person name="Pitluck S."/>
            <person name="Kiss H."/>
            <person name="Brettin T."/>
            <person name="Bruce D."/>
            <person name="Detter J.C."/>
            <person name="Han C."/>
            <person name="Schmutz J."/>
            <person name="Larimer F."/>
            <person name="Land M."/>
            <person name="Hauser L."/>
            <person name="Kyrpides N."/>
            <person name="Kim E."/>
            <person name="Wawrik B."/>
            <person name="Richardson P."/>
        </authorList>
    </citation>
    <scope>NUCLEOTIDE SEQUENCE [LARGE SCALE GENOMIC DNA]</scope>
    <source>
        <strain evidence="12">DSM 6200 / JCM 39069 / Hxd3</strain>
    </source>
</reference>
<dbReference type="NCBIfam" id="TIGR00379">
    <property type="entry name" value="cobB"/>
    <property type="match status" value="1"/>
</dbReference>
<feature type="active site" description="Nucleophile" evidence="8">
    <location>
        <position position="337"/>
    </location>
</feature>
<evidence type="ECO:0000256" key="4">
    <source>
        <dbReference type="ARBA" id="ARBA00022741"/>
    </source>
</evidence>
<accession>A8ZX96</accession>
<evidence type="ECO:0000259" key="9">
    <source>
        <dbReference type="Pfam" id="PF01656"/>
    </source>
</evidence>
<keyword evidence="7 8" id="KW-0315">Glutamine amidotransferase</keyword>
<keyword evidence="4 8" id="KW-0547">Nucleotide-binding</keyword>
<dbReference type="STRING" id="96561.Dole_2672"/>
<dbReference type="UniPathway" id="UPA00148">
    <property type="reaction ID" value="UER00231"/>
</dbReference>
<dbReference type="GO" id="GO:0005524">
    <property type="term" value="F:ATP binding"/>
    <property type="evidence" value="ECO:0007669"/>
    <property type="project" value="UniProtKB-UniRule"/>
</dbReference>
<keyword evidence="2 8" id="KW-0169">Cobalamin biosynthesis</keyword>
<dbReference type="CDD" id="cd03130">
    <property type="entry name" value="GATase1_CobB"/>
    <property type="match status" value="1"/>
</dbReference>
<dbReference type="InterPro" id="IPR002586">
    <property type="entry name" value="CobQ/CobB/MinD/ParA_Nub-bd_dom"/>
</dbReference>
<dbReference type="GO" id="GO:0042242">
    <property type="term" value="F:cobyrinic acid a,c-diamide synthase activity"/>
    <property type="evidence" value="ECO:0007669"/>
    <property type="project" value="UniProtKB-UniRule"/>
</dbReference>
<evidence type="ECO:0000313" key="11">
    <source>
        <dbReference type="EMBL" id="ABW68475.1"/>
    </source>
</evidence>
<evidence type="ECO:0000313" key="12">
    <source>
        <dbReference type="Proteomes" id="UP000008561"/>
    </source>
</evidence>
<evidence type="ECO:0000259" key="10">
    <source>
        <dbReference type="Pfam" id="PF07685"/>
    </source>
</evidence>
<dbReference type="OrthoDB" id="9764035at2"/>
<dbReference type="InterPro" id="IPR004484">
    <property type="entry name" value="CbiA/CobB_synth"/>
</dbReference>
<dbReference type="PROSITE" id="PS51274">
    <property type="entry name" value="GATASE_COBBQ"/>
    <property type="match status" value="1"/>
</dbReference>
<evidence type="ECO:0000256" key="3">
    <source>
        <dbReference type="ARBA" id="ARBA00022598"/>
    </source>
</evidence>
<dbReference type="Proteomes" id="UP000008561">
    <property type="component" value="Chromosome"/>
</dbReference>
<dbReference type="eggNOG" id="COG1797">
    <property type="taxonomic scope" value="Bacteria"/>
</dbReference>
<gene>
    <name evidence="8" type="primary">cbiA</name>
    <name evidence="11" type="ordered locus">Dole_2672</name>
</gene>
<dbReference type="KEGG" id="dol:Dole_2672"/>
<evidence type="ECO:0000256" key="5">
    <source>
        <dbReference type="ARBA" id="ARBA00022840"/>
    </source>
</evidence>
<protein>
    <recommendedName>
        <fullName evidence="8">Cobyrinate a,c-diamide synthase</fullName>
        <ecNumber evidence="8">6.3.5.11</ecNumber>
    </recommendedName>
    <alternativeName>
        <fullName evidence="8">Cobyrinic acid a,c-diamide synthetase</fullName>
    </alternativeName>
</protein>
<proteinExistence type="inferred from homology"/>
<name>A8ZX96_DESOH</name>
<dbReference type="PANTHER" id="PTHR43873:SF1">
    <property type="entry name" value="COBYRINATE A,C-DIAMIDE SYNTHASE"/>
    <property type="match status" value="1"/>
</dbReference>
<comment type="cofactor">
    <cofactor evidence="1 8">
        <name>Mg(2+)</name>
        <dbReference type="ChEBI" id="CHEBI:18420"/>
    </cofactor>
</comment>
<dbReference type="AlphaFoldDB" id="A8ZX96"/>
<dbReference type="Pfam" id="PF07685">
    <property type="entry name" value="GATase_3"/>
    <property type="match status" value="1"/>
</dbReference>
<comment type="miscellaneous">
    <text evidence="8">The a and c carboxylates of cobyrinate are activated for nucleophilic attack via formation of a phosphorylated intermediate by ATP. CbiA catalyzes first the amidation of the c-carboxylate, and then that of the a-carboxylate.</text>
</comment>
<keyword evidence="12" id="KW-1185">Reference proteome</keyword>
<dbReference type="SUPFAM" id="SSF52540">
    <property type="entry name" value="P-loop containing nucleoside triphosphate hydrolases"/>
    <property type="match status" value="1"/>
</dbReference>
<dbReference type="InterPro" id="IPR027417">
    <property type="entry name" value="P-loop_NTPase"/>
</dbReference>
<organism evidence="11 12">
    <name type="scientific">Desulfosudis oleivorans (strain DSM 6200 / JCM 39069 / Hxd3)</name>
    <name type="common">Desulfococcus oleovorans</name>
    <dbReference type="NCBI Taxonomy" id="96561"/>
    <lineage>
        <taxon>Bacteria</taxon>
        <taxon>Pseudomonadati</taxon>
        <taxon>Thermodesulfobacteriota</taxon>
        <taxon>Desulfobacteria</taxon>
        <taxon>Desulfobacterales</taxon>
        <taxon>Desulfosudaceae</taxon>
        <taxon>Desulfosudis</taxon>
    </lineage>
</organism>
<dbReference type="RefSeq" id="WP_012176086.1">
    <property type="nucleotide sequence ID" value="NC_009943.1"/>
</dbReference>
<dbReference type="EC" id="6.3.5.11" evidence="8"/>
<keyword evidence="5 8" id="KW-0067">ATP-binding</keyword>
<dbReference type="NCBIfam" id="NF002204">
    <property type="entry name" value="PRK01077.1"/>
    <property type="match status" value="1"/>
</dbReference>
<keyword evidence="3 8" id="KW-0436">Ligase</keyword>
<dbReference type="Pfam" id="PF01656">
    <property type="entry name" value="CbiA"/>
    <property type="match status" value="1"/>
</dbReference>
<evidence type="ECO:0000256" key="1">
    <source>
        <dbReference type="ARBA" id="ARBA00001946"/>
    </source>
</evidence>
<dbReference type="Gene3D" id="3.40.50.300">
    <property type="entry name" value="P-loop containing nucleotide triphosphate hydrolases"/>
    <property type="match status" value="1"/>
</dbReference>
<evidence type="ECO:0000256" key="7">
    <source>
        <dbReference type="ARBA" id="ARBA00022962"/>
    </source>
</evidence>
<dbReference type="HAMAP" id="MF_00027">
    <property type="entry name" value="CobB_CbiA"/>
    <property type="match status" value="1"/>
</dbReference>
<dbReference type="PANTHER" id="PTHR43873">
    <property type="entry name" value="COBYRINATE A,C-DIAMIDE SYNTHASE"/>
    <property type="match status" value="1"/>
</dbReference>
<dbReference type="InterPro" id="IPR011698">
    <property type="entry name" value="GATase_3"/>
</dbReference>
<dbReference type="Gene3D" id="3.40.50.880">
    <property type="match status" value="1"/>
</dbReference>
<dbReference type="InterPro" id="IPR029062">
    <property type="entry name" value="Class_I_gatase-like"/>
</dbReference>
<dbReference type="CDD" id="cd05388">
    <property type="entry name" value="CobB_N"/>
    <property type="match status" value="1"/>
</dbReference>
<comment type="pathway">
    <text evidence="8">Cofactor biosynthesis; adenosylcobalamin biosynthesis; cob(II)yrinate a,c-diamide from sirohydrochlorin (anaerobic route): step 10/10.</text>
</comment>
<dbReference type="EMBL" id="CP000859">
    <property type="protein sequence ID" value="ABW68475.1"/>
    <property type="molecule type" value="Genomic_DNA"/>
</dbReference>
<comment type="domain">
    <text evidence="8">Comprises of two domains. The C-terminal domain contains the binding site for glutamine and catalyzes the hydrolysis of this substrate to glutamate and ammonia. The N-terminal domain is anticipated to bind ATP and cobyrinate and catalyzes the ultimate synthesis of the diamide product. The ammonia produced via the glutaminase domain is probably translocated to the adjacent domain via a molecular tunnel, where it reacts with an activated intermediate.</text>
</comment>
<feature type="site" description="Increases nucleophilicity of active site Cys" evidence="8">
    <location>
        <position position="441"/>
    </location>
</feature>
<dbReference type="HOGENOM" id="CLU_022752_2_1_7"/>
<evidence type="ECO:0000256" key="6">
    <source>
        <dbReference type="ARBA" id="ARBA00022842"/>
    </source>
</evidence>
<dbReference type="GO" id="GO:0009236">
    <property type="term" value="P:cobalamin biosynthetic process"/>
    <property type="evidence" value="ECO:0007669"/>
    <property type="project" value="UniProtKB-UniRule"/>
</dbReference>
<keyword evidence="6 8" id="KW-0460">Magnesium</keyword>